<dbReference type="AlphaFoldDB" id="A0A0L8BKD8"/>
<evidence type="ECO:0000313" key="2">
    <source>
        <dbReference type="Proteomes" id="UP000037425"/>
    </source>
</evidence>
<dbReference type="PATRIC" id="fig|106592.7.peg.3665"/>
<sequence length="117" mass="12784">MSSNAKAGVVAPLYRINKFVVPTAARAQFVELVEKTLEVIRSQDGYVEDLFLEQHAGPGKFNFCTMIEFASEEFAPKVAAAIGEFDRSLNLDRAALMEKLGIQTDSASYKSFEAASA</sequence>
<name>A0A0L8BKD8_ENSAD</name>
<dbReference type="InterPro" id="IPR011008">
    <property type="entry name" value="Dimeric_a/b-barrel"/>
</dbReference>
<comment type="caution">
    <text evidence="1">The sequence shown here is derived from an EMBL/GenBank/DDBJ whole genome shotgun (WGS) entry which is preliminary data.</text>
</comment>
<dbReference type="RefSeq" id="WP_053251441.1">
    <property type="nucleotide sequence ID" value="NZ_LGAP01000022.1"/>
</dbReference>
<proteinExistence type="predicted"/>
<dbReference type="EMBL" id="LGAP01000022">
    <property type="protein sequence ID" value="KOF15044.1"/>
    <property type="molecule type" value="Genomic_DNA"/>
</dbReference>
<organism evidence="1 2">
    <name type="scientific">Ensifer adhaerens</name>
    <name type="common">Sinorhizobium morelense</name>
    <dbReference type="NCBI Taxonomy" id="106592"/>
    <lineage>
        <taxon>Bacteria</taxon>
        <taxon>Pseudomonadati</taxon>
        <taxon>Pseudomonadota</taxon>
        <taxon>Alphaproteobacteria</taxon>
        <taxon>Hyphomicrobiales</taxon>
        <taxon>Rhizobiaceae</taxon>
        <taxon>Sinorhizobium/Ensifer group</taxon>
        <taxon>Ensifer</taxon>
    </lineage>
</organism>
<reference evidence="2" key="1">
    <citation type="submission" date="2015-07" db="EMBL/GenBank/DDBJ databases">
        <title>Whole genome sequence of an Ensifer adhaerens strain isolated from a cave pool in the Wind Cave National Park.</title>
        <authorList>
            <person name="Eng W.W.H."/>
            <person name="Gan H.M."/>
            <person name="Barton H.A."/>
            <person name="Savka M.A."/>
        </authorList>
    </citation>
    <scope>NUCLEOTIDE SEQUENCE [LARGE SCALE GENOMIC DNA]</scope>
    <source>
        <strain evidence="2">SD006</strain>
    </source>
</reference>
<dbReference type="OrthoDB" id="4476670at2"/>
<dbReference type="Proteomes" id="UP000037425">
    <property type="component" value="Unassembled WGS sequence"/>
</dbReference>
<dbReference type="SUPFAM" id="SSF54909">
    <property type="entry name" value="Dimeric alpha+beta barrel"/>
    <property type="match status" value="1"/>
</dbReference>
<accession>A0A0L8BKD8</accession>
<dbReference type="Gene3D" id="3.30.70.100">
    <property type="match status" value="1"/>
</dbReference>
<protein>
    <recommendedName>
        <fullName evidence="3">Antibiotic biosynthesis monooxygenase</fullName>
    </recommendedName>
</protein>
<evidence type="ECO:0008006" key="3">
    <source>
        <dbReference type="Google" id="ProtNLM"/>
    </source>
</evidence>
<evidence type="ECO:0000313" key="1">
    <source>
        <dbReference type="EMBL" id="KOF15044.1"/>
    </source>
</evidence>
<gene>
    <name evidence="1" type="ORF">AC244_24610</name>
</gene>